<name>A0A916XMV8_9BURK</name>
<evidence type="ECO:0000313" key="2">
    <source>
        <dbReference type="EMBL" id="GGC88079.1"/>
    </source>
</evidence>
<accession>A0A916XMV8</accession>
<dbReference type="Proteomes" id="UP000637423">
    <property type="component" value="Unassembled WGS sequence"/>
</dbReference>
<dbReference type="RefSeq" id="WP_188567797.1">
    <property type="nucleotide sequence ID" value="NZ_BMED01000004.1"/>
</dbReference>
<dbReference type="Pfam" id="PF13490">
    <property type="entry name" value="zf-HC2"/>
    <property type="match status" value="1"/>
</dbReference>
<reference evidence="2" key="1">
    <citation type="journal article" date="2014" name="Int. J. Syst. Evol. Microbiol.">
        <title>Complete genome sequence of Corynebacterium casei LMG S-19264T (=DSM 44701T), isolated from a smear-ripened cheese.</title>
        <authorList>
            <consortium name="US DOE Joint Genome Institute (JGI-PGF)"/>
            <person name="Walter F."/>
            <person name="Albersmeier A."/>
            <person name="Kalinowski J."/>
            <person name="Ruckert C."/>
        </authorList>
    </citation>
    <scope>NUCLEOTIDE SEQUENCE</scope>
    <source>
        <strain evidence="2">CGMCC 1.10998</strain>
    </source>
</reference>
<feature type="domain" description="Putative zinc-finger" evidence="1">
    <location>
        <begin position="7"/>
        <end position="40"/>
    </location>
</feature>
<sequence length="67" mass="7730">MLIRLTCKEAHKIVSEGLDRDLGMFERTRLRLHLSVCDACTNFNGQMQTIRQAMKKMQFQDSPSADN</sequence>
<proteinExistence type="predicted"/>
<evidence type="ECO:0000259" key="1">
    <source>
        <dbReference type="Pfam" id="PF13490"/>
    </source>
</evidence>
<comment type="caution">
    <text evidence="2">The sequence shown here is derived from an EMBL/GenBank/DDBJ whole genome shotgun (WGS) entry which is preliminary data.</text>
</comment>
<dbReference type="InterPro" id="IPR027383">
    <property type="entry name" value="Znf_put"/>
</dbReference>
<protein>
    <recommendedName>
        <fullName evidence="1">Putative zinc-finger domain-containing protein</fullName>
    </recommendedName>
</protein>
<evidence type="ECO:0000313" key="3">
    <source>
        <dbReference type="Proteomes" id="UP000637423"/>
    </source>
</evidence>
<dbReference type="EMBL" id="BMED01000004">
    <property type="protein sequence ID" value="GGC88079.1"/>
    <property type="molecule type" value="Genomic_DNA"/>
</dbReference>
<dbReference type="AlphaFoldDB" id="A0A916XMV8"/>
<organism evidence="2 3">
    <name type="scientific">Undibacterium terreum</name>
    <dbReference type="NCBI Taxonomy" id="1224302"/>
    <lineage>
        <taxon>Bacteria</taxon>
        <taxon>Pseudomonadati</taxon>
        <taxon>Pseudomonadota</taxon>
        <taxon>Betaproteobacteria</taxon>
        <taxon>Burkholderiales</taxon>
        <taxon>Oxalobacteraceae</taxon>
        <taxon>Undibacterium</taxon>
    </lineage>
</organism>
<gene>
    <name evidence="2" type="ORF">GCM10011396_39130</name>
</gene>
<keyword evidence="3" id="KW-1185">Reference proteome</keyword>
<reference evidence="2" key="2">
    <citation type="submission" date="2020-09" db="EMBL/GenBank/DDBJ databases">
        <authorList>
            <person name="Sun Q."/>
            <person name="Zhou Y."/>
        </authorList>
    </citation>
    <scope>NUCLEOTIDE SEQUENCE</scope>
    <source>
        <strain evidence="2">CGMCC 1.10998</strain>
    </source>
</reference>